<dbReference type="EMBL" id="KV407465">
    <property type="protein sequence ID" value="KZF19789.1"/>
    <property type="molecule type" value="Genomic_DNA"/>
</dbReference>
<keyword evidence="5" id="KW-0503">Monooxygenase</keyword>
<dbReference type="AlphaFoldDB" id="A0A165A0Q0"/>
<dbReference type="PROSITE" id="PS00086">
    <property type="entry name" value="CYTOCHROME_P450"/>
    <property type="match status" value="1"/>
</dbReference>
<dbReference type="GO" id="GO:0016705">
    <property type="term" value="F:oxidoreductase activity, acting on paired donors, with incorporation or reduction of molecular oxygen"/>
    <property type="evidence" value="ECO:0007669"/>
    <property type="project" value="InterPro"/>
</dbReference>
<dbReference type="GO" id="GO:0020037">
    <property type="term" value="F:heme binding"/>
    <property type="evidence" value="ECO:0007669"/>
    <property type="project" value="InterPro"/>
</dbReference>
<comment type="cofactor">
    <cofactor evidence="1 4">
        <name>heme</name>
        <dbReference type="ChEBI" id="CHEBI:30413"/>
    </cofactor>
</comment>
<dbReference type="Pfam" id="PF00067">
    <property type="entry name" value="p450"/>
    <property type="match status" value="1"/>
</dbReference>
<keyword evidence="6" id="KW-0472">Membrane</keyword>
<gene>
    <name evidence="7" type="ORF">L228DRAFT_214739</name>
</gene>
<dbReference type="RefSeq" id="XP_018185344.1">
    <property type="nucleotide sequence ID" value="XM_018330046.1"/>
</dbReference>
<dbReference type="InParanoid" id="A0A165A0Q0"/>
<evidence type="ECO:0000256" key="6">
    <source>
        <dbReference type="SAM" id="Phobius"/>
    </source>
</evidence>
<dbReference type="PANTHER" id="PTHR24305:SF180">
    <property type="entry name" value="P450, PUTATIVE (EUROFUNG)-RELATED"/>
    <property type="match status" value="1"/>
</dbReference>
<keyword evidence="8" id="KW-1185">Reference proteome</keyword>
<keyword evidence="2 4" id="KW-0479">Metal-binding</keyword>
<evidence type="ECO:0000256" key="1">
    <source>
        <dbReference type="ARBA" id="ARBA00001971"/>
    </source>
</evidence>
<keyword evidence="4 5" id="KW-0349">Heme</keyword>
<dbReference type="InterPro" id="IPR002401">
    <property type="entry name" value="Cyt_P450_E_grp-I"/>
</dbReference>
<protein>
    <submittedName>
        <fullName evidence="7">Cytochrome P450</fullName>
    </submittedName>
</protein>
<keyword evidence="5" id="KW-0560">Oxidoreductase</keyword>
<evidence type="ECO:0000256" key="4">
    <source>
        <dbReference type="PIRSR" id="PIRSR602401-1"/>
    </source>
</evidence>
<feature type="binding site" description="axial binding residue" evidence="4">
    <location>
        <position position="448"/>
    </location>
    <ligand>
        <name>heme</name>
        <dbReference type="ChEBI" id="CHEBI:30413"/>
    </ligand>
    <ligandPart>
        <name>Fe</name>
        <dbReference type="ChEBI" id="CHEBI:18248"/>
    </ligandPart>
</feature>
<keyword evidence="3 4" id="KW-0408">Iron</keyword>
<dbReference type="Proteomes" id="UP000076632">
    <property type="component" value="Unassembled WGS sequence"/>
</dbReference>
<keyword evidence="6" id="KW-1133">Transmembrane helix</keyword>
<organism evidence="7 8">
    <name type="scientific">Xylona heveae (strain CBS 132557 / TC161)</name>
    <dbReference type="NCBI Taxonomy" id="1328760"/>
    <lineage>
        <taxon>Eukaryota</taxon>
        <taxon>Fungi</taxon>
        <taxon>Dikarya</taxon>
        <taxon>Ascomycota</taxon>
        <taxon>Pezizomycotina</taxon>
        <taxon>Xylonomycetes</taxon>
        <taxon>Xylonales</taxon>
        <taxon>Xylonaceae</taxon>
        <taxon>Xylona</taxon>
    </lineage>
</organism>
<dbReference type="InterPro" id="IPR036396">
    <property type="entry name" value="Cyt_P450_sf"/>
</dbReference>
<dbReference type="OMA" id="WHSTYIR"/>
<dbReference type="OrthoDB" id="3934656at2759"/>
<evidence type="ECO:0000256" key="5">
    <source>
        <dbReference type="RuleBase" id="RU000461"/>
    </source>
</evidence>
<feature type="transmembrane region" description="Helical" evidence="6">
    <location>
        <begin position="7"/>
        <end position="28"/>
    </location>
</feature>
<dbReference type="InterPro" id="IPR001128">
    <property type="entry name" value="Cyt_P450"/>
</dbReference>
<keyword evidence="6" id="KW-0812">Transmembrane</keyword>
<evidence type="ECO:0000313" key="7">
    <source>
        <dbReference type="EMBL" id="KZF19789.1"/>
    </source>
</evidence>
<proteinExistence type="inferred from homology"/>
<evidence type="ECO:0000256" key="3">
    <source>
        <dbReference type="ARBA" id="ARBA00023004"/>
    </source>
</evidence>
<dbReference type="PRINTS" id="PR00385">
    <property type="entry name" value="P450"/>
</dbReference>
<dbReference type="InterPro" id="IPR017972">
    <property type="entry name" value="Cyt_P450_CS"/>
</dbReference>
<accession>A0A165A0Q0</accession>
<dbReference type="GeneID" id="28895183"/>
<dbReference type="PRINTS" id="PR00463">
    <property type="entry name" value="EP450I"/>
</dbReference>
<sequence length="503" mass="57107">MSYLVDTVLNLALSAVVLVLSTFLWNYLRSPLKSFPGPAPASFTNIWRLVDVFKGRCDITQNDLHKKLGPAVRMGPNVLSLSDPSMVGKVFTTRNPWKKSNMYMINDVMVNGVRVSNLFSTRSEEWHSTSIRPIKSLYSMTKVQDFEHHVDTTLNFLMQKLEERFINTGKPCDMADYLLYFAWDAMSQITFGKNLGILEAGNDDRKFLHTSSRSLDYFASVSQMPELDRVLDKNPVKRLGPPTFGWAIGFSVDAYTKRMAEGPPATTDFLEKFIETKKKHPDIVDDNMVVTYLLSNVLAGSDTTAITMCSAMYNILKNPKVHQRLNEELKKANVTVPVSWKATQEIPYLDAIMREAMRIHPGVGVMMERIVPEEGLQLPDGRFVPGGAAIGMNPWVITRDEDVFGSDTDMFIPERWLQQAGETDEDFEARRNKMKVADFVFGAGPRMCLGRYLSQLESYKLIATMFAQYDIELESPDTEWKIINSWFVRQENIPVIIKEKVGA</sequence>
<comment type="similarity">
    <text evidence="5">Belongs to the cytochrome P450 family.</text>
</comment>
<dbReference type="STRING" id="1328760.A0A165A0Q0"/>
<name>A0A165A0Q0_XYLHT</name>
<reference evidence="7 8" key="1">
    <citation type="journal article" date="2016" name="Fungal Biol.">
        <title>The genome of Xylona heveae provides a window into fungal endophytism.</title>
        <authorList>
            <person name="Gazis R."/>
            <person name="Kuo A."/>
            <person name="Riley R."/>
            <person name="LaButti K."/>
            <person name="Lipzen A."/>
            <person name="Lin J."/>
            <person name="Amirebrahimi M."/>
            <person name="Hesse C.N."/>
            <person name="Spatafora J.W."/>
            <person name="Henrissat B."/>
            <person name="Hainaut M."/>
            <person name="Grigoriev I.V."/>
            <person name="Hibbett D.S."/>
        </authorList>
    </citation>
    <scope>NUCLEOTIDE SEQUENCE [LARGE SCALE GENOMIC DNA]</scope>
    <source>
        <strain evidence="7 8">TC161</strain>
    </source>
</reference>
<dbReference type="PANTHER" id="PTHR24305">
    <property type="entry name" value="CYTOCHROME P450"/>
    <property type="match status" value="1"/>
</dbReference>
<dbReference type="CDD" id="cd11060">
    <property type="entry name" value="CYP57A1-like"/>
    <property type="match status" value="1"/>
</dbReference>
<dbReference type="SUPFAM" id="SSF48264">
    <property type="entry name" value="Cytochrome P450"/>
    <property type="match status" value="1"/>
</dbReference>
<dbReference type="GO" id="GO:0004497">
    <property type="term" value="F:monooxygenase activity"/>
    <property type="evidence" value="ECO:0007669"/>
    <property type="project" value="UniProtKB-KW"/>
</dbReference>
<dbReference type="Gene3D" id="1.10.630.10">
    <property type="entry name" value="Cytochrome P450"/>
    <property type="match status" value="1"/>
</dbReference>
<dbReference type="GO" id="GO:0005506">
    <property type="term" value="F:iron ion binding"/>
    <property type="evidence" value="ECO:0007669"/>
    <property type="project" value="InterPro"/>
</dbReference>
<evidence type="ECO:0000313" key="8">
    <source>
        <dbReference type="Proteomes" id="UP000076632"/>
    </source>
</evidence>
<evidence type="ECO:0000256" key="2">
    <source>
        <dbReference type="ARBA" id="ARBA00022723"/>
    </source>
</evidence>
<dbReference type="InterPro" id="IPR050121">
    <property type="entry name" value="Cytochrome_P450_monoxygenase"/>
</dbReference>